<accession>A0AB39AJ96</accession>
<name>A0AB39AJ96_9CAUD</name>
<feature type="transmembrane region" description="Helical" evidence="1">
    <location>
        <begin position="78"/>
        <end position="99"/>
    </location>
</feature>
<proteinExistence type="predicted"/>
<keyword evidence="1" id="KW-1133">Transmembrane helix</keyword>
<evidence type="ECO:0000313" key="2">
    <source>
        <dbReference type="EMBL" id="XDG30865.1"/>
    </source>
</evidence>
<organism evidence="2">
    <name type="scientific">Vibrio phage P018-4</name>
    <dbReference type="NCBI Taxonomy" id="3229728"/>
    <lineage>
        <taxon>Viruses</taxon>
        <taxon>Duplodnaviria</taxon>
        <taxon>Heunggongvirae</taxon>
        <taxon>Uroviricota</taxon>
        <taxon>Caudoviricetes</taxon>
    </lineage>
</organism>
<keyword evidence="1" id="KW-0472">Membrane</keyword>
<protein>
    <submittedName>
        <fullName evidence="2">Uncharacterized protein</fullName>
    </submittedName>
</protein>
<reference evidence="2" key="1">
    <citation type="submission" date="2024-06" db="EMBL/GenBank/DDBJ databases">
        <authorList>
            <person name="Yang R."/>
        </authorList>
    </citation>
    <scope>NUCLEOTIDE SEQUENCE</scope>
</reference>
<dbReference type="EMBL" id="PP934186">
    <property type="protein sequence ID" value="XDG30865.1"/>
    <property type="molecule type" value="Genomic_DNA"/>
</dbReference>
<evidence type="ECO:0000256" key="1">
    <source>
        <dbReference type="SAM" id="Phobius"/>
    </source>
</evidence>
<keyword evidence="1" id="KW-0812">Transmembrane</keyword>
<sequence>MVKQFHDTPPRPCKYPSECIWIDSHGRIRDEETGRGVDLSAPYSGAPIISCPWPNTPKEQQYFDKICELQRKVNKLPWYELGCGFAIGSLFWGIMFALFGG</sequence>